<evidence type="ECO:0000313" key="2">
    <source>
        <dbReference type="EMBL" id="MBO3086181.1"/>
    </source>
</evidence>
<comment type="caution">
    <text evidence="2">The sequence shown here is derived from an EMBL/GenBank/DDBJ whole genome shotgun (WGS) entry which is preliminary data.</text>
</comment>
<feature type="transmembrane region" description="Helical" evidence="1">
    <location>
        <begin position="72"/>
        <end position="89"/>
    </location>
</feature>
<proteinExistence type="predicted"/>
<keyword evidence="1" id="KW-0472">Membrane</keyword>
<reference evidence="2 3" key="1">
    <citation type="submission" date="2021-03" db="EMBL/GenBank/DDBJ databases">
        <title>novel species in genus Cellulomonas.</title>
        <authorList>
            <person name="Zhang G."/>
        </authorList>
    </citation>
    <scope>NUCLEOTIDE SEQUENCE [LARGE SCALE GENOMIC DNA]</scope>
    <source>
        <strain evidence="3">zg-ZUI188</strain>
    </source>
</reference>
<dbReference type="RefSeq" id="WP_208290280.1">
    <property type="nucleotide sequence ID" value="NZ_CP074404.1"/>
</dbReference>
<dbReference type="Proteomes" id="UP000678317">
    <property type="component" value="Unassembled WGS sequence"/>
</dbReference>
<keyword evidence="3" id="KW-1185">Reference proteome</keyword>
<feature type="transmembrane region" description="Helical" evidence="1">
    <location>
        <begin position="40"/>
        <end position="60"/>
    </location>
</feature>
<dbReference type="InterPro" id="IPR045713">
    <property type="entry name" value="DUF6069"/>
</dbReference>
<dbReference type="EMBL" id="JAGFBM010000009">
    <property type="protein sequence ID" value="MBO3086181.1"/>
    <property type="molecule type" value="Genomic_DNA"/>
</dbReference>
<organism evidence="2 3">
    <name type="scientific">Cellulomonas fengjieae</name>
    <dbReference type="NCBI Taxonomy" id="2819978"/>
    <lineage>
        <taxon>Bacteria</taxon>
        <taxon>Bacillati</taxon>
        <taxon>Actinomycetota</taxon>
        <taxon>Actinomycetes</taxon>
        <taxon>Micrococcales</taxon>
        <taxon>Cellulomonadaceae</taxon>
        <taxon>Cellulomonas</taxon>
    </lineage>
</organism>
<sequence length="129" mass="12987">MSRPVPVWLVAVAASALALAIWVLAVPVAGVDLVAGTPAQTVGAVSVLVATLAVTLAAWAVRTVLRRRSPNAWWLTCTIVLVLSMLGPLGGASPAAVATLAALHVGVGAVVAVGLDPRRVRARTPSMAA</sequence>
<dbReference type="Pfam" id="PF19545">
    <property type="entry name" value="DUF6069"/>
    <property type="match status" value="1"/>
</dbReference>
<name>A0ABS3SMJ7_9CELL</name>
<evidence type="ECO:0000313" key="3">
    <source>
        <dbReference type="Proteomes" id="UP000678317"/>
    </source>
</evidence>
<protein>
    <submittedName>
        <fullName evidence="2">Uncharacterized protein</fullName>
    </submittedName>
</protein>
<keyword evidence="1" id="KW-0812">Transmembrane</keyword>
<gene>
    <name evidence="2" type="ORF">J4035_16180</name>
</gene>
<accession>A0ABS3SMJ7</accession>
<keyword evidence="1" id="KW-1133">Transmembrane helix</keyword>
<evidence type="ECO:0000256" key="1">
    <source>
        <dbReference type="SAM" id="Phobius"/>
    </source>
</evidence>
<feature type="transmembrane region" description="Helical" evidence="1">
    <location>
        <begin position="95"/>
        <end position="115"/>
    </location>
</feature>